<dbReference type="CDD" id="cd02440">
    <property type="entry name" value="AdoMet_MTases"/>
    <property type="match status" value="1"/>
</dbReference>
<keyword evidence="4 10" id="KW-0949">S-adenosyl-L-methionine</keyword>
<name>B4JCQ3_DROGR</name>
<dbReference type="PhylomeDB" id="B4JCQ3"/>
<gene>
    <name evidence="12" type="primary">Dgri\GH10107</name>
    <name evidence="12" type="ORF">Dgri_GH10107</name>
</gene>
<feature type="compositionally biased region" description="Acidic residues" evidence="11">
    <location>
        <begin position="570"/>
        <end position="581"/>
    </location>
</feature>
<keyword evidence="2 10" id="KW-0489">Methyltransferase</keyword>
<dbReference type="GO" id="GO:0000049">
    <property type="term" value="F:tRNA binding"/>
    <property type="evidence" value="ECO:0007669"/>
    <property type="project" value="UniProtKB-UniRule"/>
</dbReference>
<evidence type="ECO:0000256" key="3">
    <source>
        <dbReference type="ARBA" id="ARBA00022679"/>
    </source>
</evidence>
<keyword evidence="1 10" id="KW-0820">tRNA-binding</keyword>
<dbReference type="PROSITE" id="PS51626">
    <property type="entry name" value="SAM_MT_TRM1"/>
    <property type="match status" value="1"/>
</dbReference>
<dbReference type="OrthoDB" id="6349953at2759"/>
<dbReference type="STRING" id="7222.B4JCQ3"/>
<dbReference type="FunFam" id="3.30.56.70:FF:000001">
    <property type="entry name" value="tRNA (guanine(26)-N(2))-dimethyltransferase"/>
    <property type="match status" value="1"/>
</dbReference>
<dbReference type="PANTHER" id="PTHR10631:SF3">
    <property type="entry name" value="TRNA (GUANINE(26)-N(2))-DIMETHYLTRANSFERASE"/>
    <property type="match status" value="1"/>
</dbReference>
<dbReference type="KEGG" id="dgr:6562339"/>
<keyword evidence="6 10" id="KW-0694">RNA-binding</keyword>
<dbReference type="NCBIfam" id="TIGR00308">
    <property type="entry name" value="TRM1"/>
    <property type="match status" value="1"/>
</dbReference>
<dbReference type="Proteomes" id="UP000001070">
    <property type="component" value="Unassembled WGS sequence"/>
</dbReference>
<feature type="compositionally biased region" description="Basic residues" evidence="11">
    <location>
        <begin position="540"/>
        <end position="549"/>
    </location>
</feature>
<organism evidence="13">
    <name type="scientific">Drosophila grimshawi</name>
    <name type="common">Hawaiian fruit fly</name>
    <name type="synonym">Idiomyia grimshawi</name>
    <dbReference type="NCBI Taxonomy" id="7222"/>
    <lineage>
        <taxon>Eukaryota</taxon>
        <taxon>Metazoa</taxon>
        <taxon>Ecdysozoa</taxon>
        <taxon>Arthropoda</taxon>
        <taxon>Hexapoda</taxon>
        <taxon>Insecta</taxon>
        <taxon>Pterygota</taxon>
        <taxon>Neoptera</taxon>
        <taxon>Endopterygota</taxon>
        <taxon>Diptera</taxon>
        <taxon>Brachycera</taxon>
        <taxon>Muscomorpha</taxon>
        <taxon>Ephydroidea</taxon>
        <taxon>Drosophilidae</taxon>
        <taxon>Drosophila</taxon>
        <taxon>Hawaiian Drosophila</taxon>
    </lineage>
</organism>
<keyword evidence="5 10" id="KW-0819">tRNA processing</keyword>
<accession>B4JCQ3</accession>
<sequence length="594" mass="66491">MEVDEVQRETAPETPIVANPNANIITERNAQIISGGNVFYNPVQEFNRDLSIAVINVYFQQLVKERAEKALKQLQRQQKQQNAETPLSTPPPIPSYVAGTQYEDGLRILEALAATGLRSIRYAQEIAGVRQIIANDLSRQAVESINTNMEHNKVAHLIESSHADAMTLMYLSTAPQKRFDVVDLDPYGCPNRFLDGALQCLTDGGLLLVTATDMAVLAGNAPESCYVKYGSVPLRMKCCHEMALRILLNCIATHANRHGKYIEPLLSISADFYVRIFLRVYSGQAQCKLSMSKQSWLYQCTGCETFTLQPLGTVRSKSAEQPHLLKFGLPTGPAVNSRCEHCSHRHHLGGPIWSAPIHQTSFVQQLLEAVQSSTSPLNALGTQRRIVGVLSMVQEELPDVPLYYTPDKLCCVLKLEIVPMLKMRSALLHAGYRVSYSHANKNSLKTDAPPAVLWDLLRCWSKRHPVRENRLIPGTPLQAILSQPCSRDYEFDELHGEANPSSRRQVLSRFQQNPAPHWGPGTRATIMIGENKLPKSYRNQNKKQQRHKAAQQPAAHEDDVDELQARQLNEDEEDHQLELEEQLPAKQAKLAPTA</sequence>
<evidence type="ECO:0000256" key="8">
    <source>
        <dbReference type="ARBA" id="ARBA00051897"/>
    </source>
</evidence>
<dbReference type="OMA" id="MKCCHEM"/>
<dbReference type="EMBL" id="CH916368">
    <property type="protein sequence ID" value="EDW04217.1"/>
    <property type="molecule type" value="Genomic_DNA"/>
</dbReference>
<dbReference type="GO" id="GO:0160104">
    <property type="term" value="F:tRNA (guanine(26)-N2)-dimethyltransferase activity"/>
    <property type="evidence" value="ECO:0007669"/>
    <property type="project" value="UniProtKB-UniRule"/>
</dbReference>
<dbReference type="eggNOG" id="KOG1253">
    <property type="taxonomic scope" value="Eukaryota"/>
</dbReference>
<evidence type="ECO:0000256" key="6">
    <source>
        <dbReference type="ARBA" id="ARBA00022884"/>
    </source>
</evidence>
<dbReference type="InParanoid" id="B4JCQ3"/>
<dbReference type="InterPro" id="IPR042296">
    <property type="entry name" value="tRNA_met_Trm1_C"/>
</dbReference>
<evidence type="ECO:0000256" key="5">
    <source>
        <dbReference type="ARBA" id="ARBA00022694"/>
    </source>
</evidence>
<dbReference type="SUPFAM" id="SSF53335">
    <property type="entry name" value="S-adenosyl-L-methionine-dependent methyltransferases"/>
    <property type="match status" value="1"/>
</dbReference>
<reference evidence="12 13" key="1">
    <citation type="journal article" date="2007" name="Nature">
        <title>Evolution of genes and genomes on the Drosophila phylogeny.</title>
        <authorList>
            <consortium name="Drosophila 12 Genomes Consortium"/>
            <person name="Clark A.G."/>
            <person name="Eisen M.B."/>
            <person name="Smith D.R."/>
            <person name="Bergman C.M."/>
            <person name="Oliver B."/>
            <person name="Markow T.A."/>
            <person name="Kaufman T.C."/>
            <person name="Kellis M."/>
            <person name="Gelbart W."/>
            <person name="Iyer V.N."/>
            <person name="Pollard D.A."/>
            <person name="Sackton T.B."/>
            <person name="Larracuente A.M."/>
            <person name="Singh N.D."/>
            <person name="Abad J.P."/>
            <person name="Abt D.N."/>
            <person name="Adryan B."/>
            <person name="Aguade M."/>
            <person name="Akashi H."/>
            <person name="Anderson W.W."/>
            <person name="Aquadro C.F."/>
            <person name="Ardell D.H."/>
            <person name="Arguello R."/>
            <person name="Artieri C.G."/>
            <person name="Barbash D.A."/>
            <person name="Barker D."/>
            <person name="Barsanti P."/>
            <person name="Batterham P."/>
            <person name="Batzoglou S."/>
            <person name="Begun D."/>
            <person name="Bhutkar A."/>
            <person name="Blanco E."/>
            <person name="Bosak S.A."/>
            <person name="Bradley R.K."/>
            <person name="Brand A.D."/>
            <person name="Brent M.R."/>
            <person name="Brooks A.N."/>
            <person name="Brown R.H."/>
            <person name="Butlin R.K."/>
            <person name="Caggese C."/>
            <person name="Calvi B.R."/>
            <person name="Bernardo de Carvalho A."/>
            <person name="Caspi A."/>
            <person name="Castrezana S."/>
            <person name="Celniker S.E."/>
            <person name="Chang J.L."/>
            <person name="Chapple C."/>
            <person name="Chatterji S."/>
            <person name="Chinwalla A."/>
            <person name="Civetta A."/>
            <person name="Clifton S.W."/>
            <person name="Comeron J.M."/>
            <person name="Costello J.C."/>
            <person name="Coyne J.A."/>
            <person name="Daub J."/>
            <person name="David R.G."/>
            <person name="Delcher A.L."/>
            <person name="Delehaunty K."/>
            <person name="Do C.B."/>
            <person name="Ebling H."/>
            <person name="Edwards K."/>
            <person name="Eickbush T."/>
            <person name="Evans J.D."/>
            <person name="Filipski A."/>
            <person name="Findeiss S."/>
            <person name="Freyhult E."/>
            <person name="Fulton L."/>
            <person name="Fulton R."/>
            <person name="Garcia A.C."/>
            <person name="Gardiner A."/>
            <person name="Garfield D.A."/>
            <person name="Garvin B.E."/>
            <person name="Gibson G."/>
            <person name="Gilbert D."/>
            <person name="Gnerre S."/>
            <person name="Godfrey J."/>
            <person name="Good R."/>
            <person name="Gotea V."/>
            <person name="Gravely B."/>
            <person name="Greenberg A.J."/>
            <person name="Griffiths-Jones S."/>
            <person name="Gross S."/>
            <person name="Guigo R."/>
            <person name="Gustafson E.A."/>
            <person name="Haerty W."/>
            <person name="Hahn M.W."/>
            <person name="Halligan D.L."/>
            <person name="Halpern A.L."/>
            <person name="Halter G.M."/>
            <person name="Han M.V."/>
            <person name="Heger A."/>
            <person name="Hillier L."/>
            <person name="Hinrichs A.S."/>
            <person name="Holmes I."/>
            <person name="Hoskins R.A."/>
            <person name="Hubisz M.J."/>
            <person name="Hultmark D."/>
            <person name="Huntley M.A."/>
            <person name="Jaffe D.B."/>
            <person name="Jagadeeshan S."/>
            <person name="Jeck W.R."/>
            <person name="Johnson J."/>
            <person name="Jones C.D."/>
            <person name="Jordan W.C."/>
            <person name="Karpen G.H."/>
            <person name="Kataoka E."/>
            <person name="Keightley P.D."/>
            <person name="Kheradpour P."/>
            <person name="Kirkness E.F."/>
            <person name="Koerich L.B."/>
            <person name="Kristiansen K."/>
            <person name="Kudrna D."/>
            <person name="Kulathinal R.J."/>
            <person name="Kumar S."/>
            <person name="Kwok R."/>
            <person name="Lander E."/>
            <person name="Langley C.H."/>
            <person name="Lapoint R."/>
            <person name="Lazzaro B.P."/>
            <person name="Lee S.J."/>
            <person name="Levesque L."/>
            <person name="Li R."/>
            <person name="Lin C.F."/>
            <person name="Lin M.F."/>
            <person name="Lindblad-Toh K."/>
            <person name="Llopart A."/>
            <person name="Long M."/>
            <person name="Low L."/>
            <person name="Lozovsky E."/>
            <person name="Lu J."/>
            <person name="Luo M."/>
            <person name="Machado C.A."/>
            <person name="Makalowski W."/>
            <person name="Marzo M."/>
            <person name="Matsuda M."/>
            <person name="Matzkin L."/>
            <person name="McAllister B."/>
            <person name="McBride C.S."/>
            <person name="McKernan B."/>
            <person name="McKernan K."/>
            <person name="Mendez-Lago M."/>
            <person name="Minx P."/>
            <person name="Mollenhauer M.U."/>
            <person name="Montooth K."/>
            <person name="Mount S.M."/>
            <person name="Mu X."/>
            <person name="Myers E."/>
            <person name="Negre B."/>
            <person name="Newfeld S."/>
            <person name="Nielsen R."/>
            <person name="Noor M.A."/>
            <person name="O'Grady P."/>
            <person name="Pachter L."/>
            <person name="Papaceit M."/>
            <person name="Parisi M.J."/>
            <person name="Parisi M."/>
            <person name="Parts L."/>
            <person name="Pedersen J.S."/>
            <person name="Pesole G."/>
            <person name="Phillippy A.M."/>
            <person name="Ponting C.P."/>
            <person name="Pop M."/>
            <person name="Porcelli D."/>
            <person name="Powell J.R."/>
            <person name="Prohaska S."/>
            <person name="Pruitt K."/>
            <person name="Puig M."/>
            <person name="Quesneville H."/>
            <person name="Ram K.R."/>
            <person name="Rand D."/>
            <person name="Rasmussen M.D."/>
            <person name="Reed L.K."/>
            <person name="Reenan R."/>
            <person name="Reily A."/>
            <person name="Remington K.A."/>
            <person name="Rieger T.T."/>
            <person name="Ritchie M.G."/>
            <person name="Robin C."/>
            <person name="Rogers Y.H."/>
            <person name="Rohde C."/>
            <person name="Rozas J."/>
            <person name="Rubenfield M.J."/>
            <person name="Ruiz A."/>
            <person name="Russo S."/>
            <person name="Salzberg S.L."/>
            <person name="Sanchez-Gracia A."/>
            <person name="Saranga D.J."/>
            <person name="Sato H."/>
            <person name="Schaeffer S.W."/>
            <person name="Schatz M.C."/>
            <person name="Schlenke T."/>
            <person name="Schwartz R."/>
            <person name="Segarra C."/>
            <person name="Singh R.S."/>
            <person name="Sirot L."/>
            <person name="Sirota M."/>
            <person name="Sisneros N.B."/>
            <person name="Smith C.D."/>
            <person name="Smith T.F."/>
            <person name="Spieth J."/>
            <person name="Stage D.E."/>
            <person name="Stark A."/>
            <person name="Stephan W."/>
            <person name="Strausberg R.L."/>
            <person name="Strempel S."/>
            <person name="Sturgill D."/>
            <person name="Sutton G."/>
            <person name="Sutton G.G."/>
            <person name="Tao W."/>
            <person name="Teichmann S."/>
            <person name="Tobari Y.N."/>
            <person name="Tomimura Y."/>
            <person name="Tsolas J.M."/>
            <person name="Valente V.L."/>
            <person name="Venter E."/>
            <person name="Venter J.C."/>
            <person name="Vicario S."/>
            <person name="Vieira F.G."/>
            <person name="Vilella A.J."/>
            <person name="Villasante A."/>
            <person name="Walenz B."/>
            <person name="Wang J."/>
            <person name="Wasserman M."/>
            <person name="Watts T."/>
            <person name="Wilson D."/>
            <person name="Wilson R.K."/>
            <person name="Wing R.A."/>
            <person name="Wolfner M.F."/>
            <person name="Wong A."/>
            <person name="Wong G.K."/>
            <person name="Wu C.I."/>
            <person name="Wu G."/>
            <person name="Yamamoto D."/>
            <person name="Yang H.P."/>
            <person name="Yang S.P."/>
            <person name="Yorke J.A."/>
            <person name="Yoshida K."/>
            <person name="Zdobnov E."/>
            <person name="Zhang P."/>
            <person name="Zhang Y."/>
            <person name="Zimin A.V."/>
            <person name="Baldwin J."/>
            <person name="Abdouelleil A."/>
            <person name="Abdulkadir J."/>
            <person name="Abebe A."/>
            <person name="Abera B."/>
            <person name="Abreu J."/>
            <person name="Acer S.C."/>
            <person name="Aftuck L."/>
            <person name="Alexander A."/>
            <person name="An P."/>
            <person name="Anderson E."/>
            <person name="Anderson S."/>
            <person name="Arachi H."/>
            <person name="Azer M."/>
            <person name="Bachantsang P."/>
            <person name="Barry A."/>
            <person name="Bayul T."/>
            <person name="Berlin A."/>
            <person name="Bessette D."/>
            <person name="Bloom T."/>
            <person name="Blye J."/>
            <person name="Boguslavskiy L."/>
            <person name="Bonnet C."/>
            <person name="Boukhgalter B."/>
            <person name="Bourzgui I."/>
            <person name="Brown A."/>
            <person name="Cahill P."/>
            <person name="Channer S."/>
            <person name="Cheshatsang Y."/>
            <person name="Chuda L."/>
            <person name="Citroen M."/>
            <person name="Collymore A."/>
            <person name="Cooke P."/>
            <person name="Costello M."/>
            <person name="D'Aco K."/>
            <person name="Daza R."/>
            <person name="De Haan G."/>
            <person name="DeGray S."/>
            <person name="DeMaso C."/>
            <person name="Dhargay N."/>
            <person name="Dooley K."/>
            <person name="Dooley E."/>
            <person name="Doricent M."/>
            <person name="Dorje P."/>
            <person name="Dorjee K."/>
            <person name="Dupes A."/>
            <person name="Elong R."/>
            <person name="Falk J."/>
            <person name="Farina A."/>
            <person name="Faro S."/>
            <person name="Ferguson D."/>
            <person name="Fisher S."/>
            <person name="Foley C.D."/>
            <person name="Franke A."/>
            <person name="Friedrich D."/>
            <person name="Gadbois L."/>
            <person name="Gearin G."/>
            <person name="Gearin C.R."/>
            <person name="Giannoukos G."/>
            <person name="Goode T."/>
            <person name="Graham J."/>
            <person name="Grandbois E."/>
            <person name="Grewal S."/>
            <person name="Gyaltsen K."/>
            <person name="Hafez N."/>
            <person name="Hagos B."/>
            <person name="Hall J."/>
            <person name="Henson C."/>
            <person name="Hollinger A."/>
            <person name="Honan T."/>
            <person name="Huard M.D."/>
            <person name="Hughes L."/>
            <person name="Hurhula B."/>
            <person name="Husby M.E."/>
            <person name="Kamat A."/>
            <person name="Kanga B."/>
            <person name="Kashin S."/>
            <person name="Khazanovich D."/>
            <person name="Kisner P."/>
            <person name="Lance K."/>
            <person name="Lara M."/>
            <person name="Lee W."/>
            <person name="Lennon N."/>
            <person name="Letendre F."/>
            <person name="LeVine R."/>
            <person name="Lipovsky A."/>
            <person name="Liu X."/>
            <person name="Liu J."/>
            <person name="Liu S."/>
            <person name="Lokyitsang T."/>
            <person name="Lokyitsang Y."/>
            <person name="Lubonja R."/>
            <person name="Lui A."/>
            <person name="MacDonald P."/>
            <person name="Magnisalis V."/>
            <person name="Maru K."/>
            <person name="Matthews C."/>
            <person name="McCusker W."/>
            <person name="McDonough S."/>
            <person name="Mehta T."/>
            <person name="Meldrim J."/>
            <person name="Meneus L."/>
            <person name="Mihai O."/>
            <person name="Mihalev A."/>
            <person name="Mihova T."/>
            <person name="Mittelman R."/>
            <person name="Mlenga V."/>
            <person name="Montmayeur A."/>
            <person name="Mulrain L."/>
            <person name="Navidi A."/>
            <person name="Naylor J."/>
            <person name="Negash T."/>
            <person name="Nguyen T."/>
            <person name="Nguyen N."/>
            <person name="Nicol R."/>
            <person name="Norbu C."/>
            <person name="Norbu N."/>
            <person name="Novod N."/>
            <person name="O'Neill B."/>
            <person name="Osman S."/>
            <person name="Markiewicz E."/>
            <person name="Oyono O.L."/>
            <person name="Patti C."/>
            <person name="Phunkhang P."/>
            <person name="Pierre F."/>
            <person name="Priest M."/>
            <person name="Raghuraman S."/>
            <person name="Rege F."/>
            <person name="Reyes R."/>
            <person name="Rise C."/>
            <person name="Rogov P."/>
            <person name="Ross K."/>
            <person name="Ryan E."/>
            <person name="Settipalli S."/>
            <person name="Shea T."/>
            <person name="Sherpa N."/>
            <person name="Shi L."/>
            <person name="Shih D."/>
            <person name="Sparrow T."/>
            <person name="Spaulding J."/>
            <person name="Stalker J."/>
            <person name="Stange-Thomann N."/>
            <person name="Stavropoulos S."/>
            <person name="Stone C."/>
            <person name="Strader C."/>
            <person name="Tesfaye S."/>
            <person name="Thomson T."/>
            <person name="Thoulutsang Y."/>
            <person name="Thoulutsang D."/>
            <person name="Topham K."/>
            <person name="Topping I."/>
            <person name="Tsamla T."/>
            <person name="Vassiliev H."/>
            <person name="Vo A."/>
            <person name="Wangchuk T."/>
            <person name="Wangdi T."/>
            <person name="Weiand M."/>
            <person name="Wilkinson J."/>
            <person name="Wilson A."/>
            <person name="Yadav S."/>
            <person name="Young G."/>
            <person name="Yu Q."/>
            <person name="Zembek L."/>
            <person name="Zhong D."/>
            <person name="Zimmer A."/>
            <person name="Zwirko Z."/>
            <person name="Jaffe D.B."/>
            <person name="Alvarez P."/>
            <person name="Brockman W."/>
            <person name="Butler J."/>
            <person name="Chin C."/>
            <person name="Gnerre S."/>
            <person name="Grabherr M."/>
            <person name="Kleber M."/>
            <person name="Mauceli E."/>
            <person name="MacCallum I."/>
        </authorList>
    </citation>
    <scope>NUCLEOTIDE SEQUENCE [LARGE SCALE GENOMIC DNA]</scope>
    <source>
        <strain evidence="13">Tucson 15287-2541.00</strain>
    </source>
</reference>
<evidence type="ECO:0000256" key="1">
    <source>
        <dbReference type="ARBA" id="ARBA00022555"/>
    </source>
</evidence>
<keyword evidence="3 10" id="KW-0808">Transferase</keyword>
<dbReference type="GO" id="GO:0002940">
    <property type="term" value="P:tRNA N2-guanine methylation"/>
    <property type="evidence" value="ECO:0007669"/>
    <property type="project" value="EnsemblMetazoa"/>
</dbReference>
<evidence type="ECO:0000256" key="9">
    <source>
        <dbReference type="ARBA" id="ARBA00074266"/>
    </source>
</evidence>
<dbReference type="Pfam" id="PF02005">
    <property type="entry name" value="TRM"/>
    <property type="match status" value="1"/>
</dbReference>
<dbReference type="PANTHER" id="PTHR10631">
    <property type="entry name" value="N 2 ,N 2 -DIMETHYLGUANOSINE TRNA METHYLTRANSFERASE"/>
    <property type="match status" value="1"/>
</dbReference>
<dbReference type="InterPro" id="IPR029063">
    <property type="entry name" value="SAM-dependent_MTases_sf"/>
</dbReference>
<dbReference type="Gene3D" id="3.30.56.70">
    <property type="entry name" value="N2,N2-dimethylguanosine tRNA methyltransferase, C-terminal domain"/>
    <property type="match status" value="1"/>
</dbReference>
<evidence type="ECO:0000256" key="4">
    <source>
        <dbReference type="ARBA" id="ARBA00022691"/>
    </source>
</evidence>
<comment type="catalytic activity">
    <reaction evidence="8 10">
        <text>guanosine(26) in tRNA + 2 S-adenosyl-L-methionine = N(2)-dimethylguanosine(26) in tRNA + 2 S-adenosyl-L-homocysteine + 2 H(+)</text>
        <dbReference type="Rhea" id="RHEA:43140"/>
        <dbReference type="Rhea" id="RHEA-COMP:10359"/>
        <dbReference type="Rhea" id="RHEA-COMP:10360"/>
        <dbReference type="ChEBI" id="CHEBI:15378"/>
        <dbReference type="ChEBI" id="CHEBI:57856"/>
        <dbReference type="ChEBI" id="CHEBI:59789"/>
        <dbReference type="ChEBI" id="CHEBI:74269"/>
        <dbReference type="ChEBI" id="CHEBI:74513"/>
        <dbReference type="EC" id="2.1.1.216"/>
    </reaction>
</comment>
<dbReference type="FunCoup" id="B4JCQ3">
    <property type="interactions" value="2425"/>
</dbReference>
<dbReference type="InterPro" id="IPR002905">
    <property type="entry name" value="Trm1"/>
</dbReference>
<dbReference type="EC" id="2.1.1.216" evidence="7 10"/>
<evidence type="ECO:0000313" key="13">
    <source>
        <dbReference type="Proteomes" id="UP000001070"/>
    </source>
</evidence>
<evidence type="ECO:0000256" key="2">
    <source>
        <dbReference type="ARBA" id="ARBA00022603"/>
    </source>
</evidence>
<feature type="region of interest" description="Disordered" evidence="11">
    <location>
        <begin position="537"/>
        <end position="594"/>
    </location>
</feature>
<dbReference type="HOGENOM" id="CLU_010862_4_1_1"/>
<evidence type="ECO:0000256" key="10">
    <source>
        <dbReference type="PROSITE-ProRule" id="PRU00958"/>
    </source>
</evidence>
<dbReference type="GO" id="GO:0005634">
    <property type="term" value="C:nucleus"/>
    <property type="evidence" value="ECO:0007669"/>
    <property type="project" value="TreeGrafter"/>
</dbReference>
<dbReference type="Gene3D" id="3.40.50.150">
    <property type="entry name" value="Vaccinia Virus protein VP39"/>
    <property type="match status" value="1"/>
</dbReference>
<evidence type="ECO:0000313" key="12">
    <source>
        <dbReference type="EMBL" id="EDW04217.1"/>
    </source>
</evidence>
<protein>
    <recommendedName>
        <fullName evidence="9 10">tRNA (guanine(26)-N(2))-dimethyltransferase</fullName>
        <ecNumber evidence="7 10">2.1.1.216</ecNumber>
    </recommendedName>
</protein>
<proteinExistence type="inferred from homology"/>
<dbReference type="AlphaFoldDB" id="B4JCQ3"/>
<evidence type="ECO:0000256" key="7">
    <source>
        <dbReference type="ARBA" id="ARBA00039099"/>
    </source>
</evidence>
<feature type="region of interest" description="Disordered" evidence="11">
    <location>
        <begin position="74"/>
        <end position="96"/>
    </location>
</feature>
<evidence type="ECO:0000256" key="11">
    <source>
        <dbReference type="SAM" id="MobiDB-lite"/>
    </source>
</evidence>
<comment type="similarity">
    <text evidence="10">Belongs to the class I-like SAM-binding methyltransferase superfamily. Trm1 family.</text>
</comment>
<keyword evidence="13" id="KW-1185">Reference proteome</keyword>